<dbReference type="OrthoDB" id="408683at2759"/>
<dbReference type="InterPro" id="IPR024336">
    <property type="entry name" value="tRNA_splic_suSen54_N"/>
</dbReference>
<feature type="region of interest" description="Disordered" evidence="3">
    <location>
        <begin position="1"/>
        <end position="20"/>
    </location>
</feature>
<keyword evidence="5" id="KW-0378">Hydrolase</keyword>
<sequence length="341" mass="38570">MDGEDWASSSGDTSDSEGYVQDRNDEEHYFTLMIYISCSLEMGVAEVVEKKGGMWTTTGIVHGSKIYCSIEETLFLAERGELSLLGANDSLVSLKDMYRKIAEGKNGCYWESFEVYRHLRKNISRAKWDEEMGVAEVVEKKGGMWTTTGIVHGSKIYCSIEETLFLAERGELSLLGANDSLVSLKDMYRKIAEGKNGCYWESFEVYRHLRSLGYVVGRHGVPWTMKSVKNASASVEDMSENKVIIDQKSKGLHLINELFNNMQINEVRPAFDVYPPNSKFRKSSPGDPIFVLCLTSGHPPSKPEIEDLERRCNGIPLKFCHVEHGRVSFFSFNWVELPVIP</sequence>
<keyword evidence="5" id="KW-0255">Endonuclease</keyword>
<name>A0A2R6R599_ACTCC</name>
<accession>A0A2R6R599</accession>
<reference evidence="5 6" key="1">
    <citation type="submission" date="2017-07" db="EMBL/GenBank/DDBJ databases">
        <title>An improved, manually edited Actinidia chinensis var. chinensis (kiwifruit) genome highlights the challenges associated with draft genomes and gene prediction in plants.</title>
        <authorList>
            <person name="Pilkington S."/>
            <person name="Crowhurst R."/>
            <person name="Hilario E."/>
            <person name="Nardozza S."/>
            <person name="Fraser L."/>
            <person name="Peng Y."/>
            <person name="Gunaseelan K."/>
            <person name="Simpson R."/>
            <person name="Tahir J."/>
            <person name="Deroles S."/>
            <person name="Templeton K."/>
            <person name="Luo Z."/>
            <person name="Davy M."/>
            <person name="Cheng C."/>
            <person name="Mcneilage M."/>
            <person name="Scaglione D."/>
            <person name="Liu Y."/>
            <person name="Zhang Q."/>
            <person name="Datson P."/>
            <person name="De Silva N."/>
            <person name="Gardiner S."/>
            <person name="Bassett H."/>
            <person name="Chagne D."/>
            <person name="Mccallum J."/>
            <person name="Dzierzon H."/>
            <person name="Deng C."/>
            <person name="Wang Y.-Y."/>
            <person name="Barron N."/>
            <person name="Manako K."/>
            <person name="Bowen J."/>
            <person name="Foster T."/>
            <person name="Erridge Z."/>
            <person name="Tiffin H."/>
            <person name="Waite C."/>
            <person name="Davies K."/>
            <person name="Grierson E."/>
            <person name="Laing W."/>
            <person name="Kirk R."/>
            <person name="Chen X."/>
            <person name="Wood M."/>
            <person name="Montefiori M."/>
            <person name="Brummell D."/>
            <person name="Schwinn K."/>
            <person name="Catanach A."/>
            <person name="Fullerton C."/>
            <person name="Li D."/>
            <person name="Meiyalaghan S."/>
            <person name="Nieuwenhuizen N."/>
            <person name="Read N."/>
            <person name="Prakash R."/>
            <person name="Hunter D."/>
            <person name="Zhang H."/>
            <person name="Mckenzie M."/>
            <person name="Knabel M."/>
            <person name="Harris A."/>
            <person name="Allan A."/>
            <person name="Chen A."/>
            <person name="Janssen B."/>
            <person name="Plunkett B."/>
            <person name="Dwamena C."/>
            <person name="Voogd C."/>
            <person name="Leif D."/>
            <person name="Lafferty D."/>
            <person name="Souleyre E."/>
            <person name="Varkonyi-Gasic E."/>
            <person name="Gambi F."/>
            <person name="Hanley J."/>
            <person name="Yao J.-L."/>
            <person name="Cheung J."/>
            <person name="David K."/>
            <person name="Warren B."/>
            <person name="Marsh K."/>
            <person name="Snowden K."/>
            <person name="Lin-Wang K."/>
            <person name="Brian L."/>
            <person name="Martinez-Sanchez M."/>
            <person name="Wang M."/>
            <person name="Ileperuma N."/>
            <person name="Macnee N."/>
            <person name="Campin R."/>
            <person name="Mcatee P."/>
            <person name="Drummond R."/>
            <person name="Espley R."/>
            <person name="Ireland H."/>
            <person name="Wu R."/>
            <person name="Atkinson R."/>
            <person name="Karunairetnam S."/>
            <person name="Bulley S."/>
            <person name="Chunkath S."/>
            <person name="Hanley Z."/>
            <person name="Storey R."/>
            <person name="Thrimawithana A."/>
            <person name="Thomson S."/>
            <person name="David C."/>
            <person name="Testolin R."/>
        </authorList>
    </citation>
    <scope>NUCLEOTIDE SEQUENCE [LARGE SCALE GENOMIC DNA]</scope>
    <source>
        <strain evidence="6">cv. Red5</strain>
        <tissue evidence="5">Young leaf</tissue>
    </source>
</reference>
<protein>
    <submittedName>
        <fullName evidence="5">tRNA-splicing endonuclease</fullName>
    </submittedName>
</protein>
<evidence type="ECO:0000259" key="4">
    <source>
        <dbReference type="Pfam" id="PF12928"/>
    </source>
</evidence>
<evidence type="ECO:0000256" key="1">
    <source>
        <dbReference type="ARBA" id="ARBA00005736"/>
    </source>
</evidence>
<feature type="domain" description="tRNA-splicing endonuclease subunit Sen54 N-terminal" evidence="4">
    <location>
        <begin position="39"/>
        <end position="84"/>
    </location>
</feature>
<dbReference type="AlphaFoldDB" id="A0A2R6R599"/>
<dbReference type="GO" id="GO:0000214">
    <property type="term" value="C:tRNA-intron endonuclease complex"/>
    <property type="evidence" value="ECO:0007669"/>
    <property type="project" value="TreeGrafter"/>
</dbReference>
<reference evidence="6" key="2">
    <citation type="journal article" date="2018" name="BMC Genomics">
        <title>A manually annotated Actinidia chinensis var. chinensis (kiwifruit) genome highlights the challenges associated with draft genomes and gene prediction in plants.</title>
        <authorList>
            <person name="Pilkington S.M."/>
            <person name="Crowhurst R."/>
            <person name="Hilario E."/>
            <person name="Nardozza S."/>
            <person name="Fraser L."/>
            <person name="Peng Y."/>
            <person name="Gunaseelan K."/>
            <person name="Simpson R."/>
            <person name="Tahir J."/>
            <person name="Deroles S.C."/>
            <person name="Templeton K."/>
            <person name="Luo Z."/>
            <person name="Davy M."/>
            <person name="Cheng C."/>
            <person name="McNeilage M."/>
            <person name="Scaglione D."/>
            <person name="Liu Y."/>
            <person name="Zhang Q."/>
            <person name="Datson P."/>
            <person name="De Silva N."/>
            <person name="Gardiner S.E."/>
            <person name="Bassett H."/>
            <person name="Chagne D."/>
            <person name="McCallum J."/>
            <person name="Dzierzon H."/>
            <person name="Deng C."/>
            <person name="Wang Y.Y."/>
            <person name="Barron L."/>
            <person name="Manako K."/>
            <person name="Bowen J."/>
            <person name="Foster T.M."/>
            <person name="Erridge Z.A."/>
            <person name="Tiffin H."/>
            <person name="Waite C.N."/>
            <person name="Davies K.M."/>
            <person name="Grierson E.P."/>
            <person name="Laing W.A."/>
            <person name="Kirk R."/>
            <person name="Chen X."/>
            <person name="Wood M."/>
            <person name="Montefiori M."/>
            <person name="Brummell D.A."/>
            <person name="Schwinn K.E."/>
            <person name="Catanach A."/>
            <person name="Fullerton C."/>
            <person name="Li D."/>
            <person name="Meiyalaghan S."/>
            <person name="Nieuwenhuizen N."/>
            <person name="Read N."/>
            <person name="Prakash R."/>
            <person name="Hunter D."/>
            <person name="Zhang H."/>
            <person name="McKenzie M."/>
            <person name="Knabel M."/>
            <person name="Harris A."/>
            <person name="Allan A.C."/>
            <person name="Gleave A."/>
            <person name="Chen A."/>
            <person name="Janssen B.J."/>
            <person name="Plunkett B."/>
            <person name="Ampomah-Dwamena C."/>
            <person name="Voogd C."/>
            <person name="Leif D."/>
            <person name="Lafferty D."/>
            <person name="Souleyre E.J.F."/>
            <person name="Varkonyi-Gasic E."/>
            <person name="Gambi F."/>
            <person name="Hanley J."/>
            <person name="Yao J.L."/>
            <person name="Cheung J."/>
            <person name="David K.M."/>
            <person name="Warren B."/>
            <person name="Marsh K."/>
            <person name="Snowden K.C."/>
            <person name="Lin-Wang K."/>
            <person name="Brian L."/>
            <person name="Martinez-Sanchez M."/>
            <person name="Wang M."/>
            <person name="Ileperuma N."/>
            <person name="Macnee N."/>
            <person name="Campin R."/>
            <person name="McAtee P."/>
            <person name="Drummond R.S.M."/>
            <person name="Espley R.V."/>
            <person name="Ireland H.S."/>
            <person name="Wu R."/>
            <person name="Atkinson R.G."/>
            <person name="Karunairetnam S."/>
            <person name="Bulley S."/>
            <person name="Chunkath S."/>
            <person name="Hanley Z."/>
            <person name="Storey R."/>
            <person name="Thrimawithana A.H."/>
            <person name="Thomson S."/>
            <person name="David C."/>
            <person name="Testolin R."/>
            <person name="Huang H."/>
            <person name="Hellens R.P."/>
            <person name="Schaffer R.J."/>
        </authorList>
    </citation>
    <scope>NUCLEOTIDE SEQUENCE [LARGE SCALE GENOMIC DNA]</scope>
    <source>
        <strain evidence="6">cv. Red5</strain>
    </source>
</reference>
<feature type="domain" description="tRNA-splicing endonuclease subunit Sen54 N-terminal" evidence="4">
    <location>
        <begin position="118"/>
        <end position="174"/>
    </location>
</feature>
<gene>
    <name evidence="5" type="ORF">CEY00_Acc10219</name>
</gene>
<comment type="similarity">
    <text evidence="1">Belongs to the SEN54 family.</text>
</comment>
<dbReference type="OMA" id="RFCHISQ"/>
<dbReference type="FunCoup" id="A0A2R6R599">
    <property type="interactions" value="270"/>
</dbReference>
<keyword evidence="6" id="KW-1185">Reference proteome</keyword>
<keyword evidence="2" id="KW-0819">tRNA processing</keyword>
<dbReference type="InterPro" id="IPR024337">
    <property type="entry name" value="tRNA_splic_suSen54"/>
</dbReference>
<keyword evidence="5" id="KW-0540">Nuclease</keyword>
<evidence type="ECO:0000313" key="6">
    <source>
        <dbReference type="Proteomes" id="UP000241394"/>
    </source>
</evidence>
<dbReference type="EMBL" id="NKQK01000009">
    <property type="protein sequence ID" value="PSS21177.1"/>
    <property type="molecule type" value="Genomic_DNA"/>
</dbReference>
<evidence type="ECO:0000256" key="2">
    <source>
        <dbReference type="ARBA" id="ARBA00022694"/>
    </source>
</evidence>
<dbReference type="STRING" id="1590841.A0A2R6R599"/>
<dbReference type="PANTHER" id="PTHR21027">
    <property type="entry name" value="TRNA-SPLICING ENDONUCLEASE SUBUNIT SEN54"/>
    <property type="match status" value="1"/>
</dbReference>
<organism evidence="5 6">
    <name type="scientific">Actinidia chinensis var. chinensis</name>
    <name type="common">Chinese soft-hair kiwi</name>
    <dbReference type="NCBI Taxonomy" id="1590841"/>
    <lineage>
        <taxon>Eukaryota</taxon>
        <taxon>Viridiplantae</taxon>
        <taxon>Streptophyta</taxon>
        <taxon>Embryophyta</taxon>
        <taxon>Tracheophyta</taxon>
        <taxon>Spermatophyta</taxon>
        <taxon>Magnoliopsida</taxon>
        <taxon>eudicotyledons</taxon>
        <taxon>Gunneridae</taxon>
        <taxon>Pentapetalae</taxon>
        <taxon>asterids</taxon>
        <taxon>Ericales</taxon>
        <taxon>Actinidiaceae</taxon>
        <taxon>Actinidia</taxon>
    </lineage>
</organism>
<dbReference type="Proteomes" id="UP000241394">
    <property type="component" value="Chromosome LG9"/>
</dbReference>
<dbReference type="GO" id="GO:0000379">
    <property type="term" value="P:tRNA-type intron splice site recognition and cleavage"/>
    <property type="evidence" value="ECO:0007669"/>
    <property type="project" value="TreeGrafter"/>
</dbReference>
<evidence type="ECO:0000313" key="5">
    <source>
        <dbReference type="EMBL" id="PSS21177.1"/>
    </source>
</evidence>
<dbReference type="PANTHER" id="PTHR21027:SF1">
    <property type="entry name" value="TRNA-SPLICING ENDONUCLEASE SUBUNIT SEN54"/>
    <property type="match status" value="1"/>
</dbReference>
<evidence type="ECO:0000256" key="3">
    <source>
        <dbReference type="SAM" id="MobiDB-lite"/>
    </source>
</evidence>
<dbReference type="Pfam" id="PF12928">
    <property type="entry name" value="tRNA_int_end_N2"/>
    <property type="match status" value="2"/>
</dbReference>
<comment type="caution">
    <text evidence="5">The sequence shown here is derived from an EMBL/GenBank/DDBJ whole genome shotgun (WGS) entry which is preliminary data.</text>
</comment>
<dbReference type="Gramene" id="PSS21177">
    <property type="protein sequence ID" value="PSS21177"/>
    <property type="gene ID" value="CEY00_Acc10219"/>
</dbReference>
<proteinExistence type="inferred from homology"/>
<dbReference type="InParanoid" id="A0A2R6R599"/>
<dbReference type="GO" id="GO:0004519">
    <property type="term" value="F:endonuclease activity"/>
    <property type="evidence" value="ECO:0007669"/>
    <property type="project" value="UniProtKB-KW"/>
</dbReference>